<protein>
    <recommendedName>
        <fullName evidence="2">Large ribosomal subunit protein uL10m</fullName>
    </recommendedName>
    <alternativeName>
        <fullName evidence="3">39S ribosomal protein L10, mitochondrial</fullName>
    </alternativeName>
</protein>
<gene>
    <name evidence="4" type="ORF">MSPICULIGERA_LOCUS20249</name>
</gene>
<accession>A0AA36GB25</accession>
<dbReference type="SUPFAM" id="SSF160369">
    <property type="entry name" value="Ribosomal protein L10-like"/>
    <property type="match status" value="1"/>
</dbReference>
<proteinExistence type="inferred from homology"/>
<dbReference type="InterPro" id="IPR043141">
    <property type="entry name" value="Ribosomal_uL10-like_sf"/>
</dbReference>
<dbReference type="PANTHER" id="PTHR11560">
    <property type="entry name" value="39S RIBOSOMAL PROTEIN L10, MITOCHONDRIAL"/>
    <property type="match status" value="1"/>
</dbReference>
<evidence type="ECO:0000313" key="4">
    <source>
        <dbReference type="EMBL" id="CAJ0582106.1"/>
    </source>
</evidence>
<sequence>MLRRLLPQDNLRTAVRQVSSKYQKPKPRSYKRRWFEAAVQPVFPQELKSCTPPALLHQRNVENSRQYMDFEVALAQHVKNWMQREQFRVLVVCQQLPVPGRTLWFAKNQWRLKGIEHKVYGSKIMRKVFEGTPLDSLDIAFAGSTSYLFGKDFSTLKHVVAETEKLNWIVPLLYFADGKILSAADVKELAQLADLEHVRAQTVSILTQPASSLTNTFDRVARQTTFTLDSYEHALKTE</sequence>
<dbReference type="CDD" id="cd00379">
    <property type="entry name" value="Ribosomal_L10_P0"/>
    <property type="match status" value="1"/>
</dbReference>
<evidence type="ECO:0000256" key="1">
    <source>
        <dbReference type="ARBA" id="ARBA00008889"/>
    </source>
</evidence>
<evidence type="ECO:0000256" key="2">
    <source>
        <dbReference type="ARBA" id="ARBA00035707"/>
    </source>
</evidence>
<name>A0AA36GB25_9BILA</name>
<comment type="caution">
    <text evidence="4">The sequence shown here is derived from an EMBL/GenBank/DDBJ whole genome shotgun (WGS) entry which is preliminary data.</text>
</comment>
<feature type="non-terminal residue" evidence="4">
    <location>
        <position position="238"/>
    </location>
</feature>
<dbReference type="EMBL" id="CATQJA010002664">
    <property type="protein sequence ID" value="CAJ0582106.1"/>
    <property type="molecule type" value="Genomic_DNA"/>
</dbReference>
<comment type="similarity">
    <text evidence="1">Belongs to the universal ribosomal protein uL10 family.</text>
</comment>
<organism evidence="4 5">
    <name type="scientific">Mesorhabditis spiculigera</name>
    <dbReference type="NCBI Taxonomy" id="96644"/>
    <lineage>
        <taxon>Eukaryota</taxon>
        <taxon>Metazoa</taxon>
        <taxon>Ecdysozoa</taxon>
        <taxon>Nematoda</taxon>
        <taxon>Chromadorea</taxon>
        <taxon>Rhabditida</taxon>
        <taxon>Rhabditina</taxon>
        <taxon>Rhabditomorpha</taxon>
        <taxon>Rhabditoidea</taxon>
        <taxon>Rhabditidae</taxon>
        <taxon>Mesorhabditinae</taxon>
        <taxon>Mesorhabditis</taxon>
    </lineage>
</organism>
<dbReference type="InterPro" id="IPR047865">
    <property type="entry name" value="Ribosomal_uL10_bac_type"/>
</dbReference>
<keyword evidence="5" id="KW-1185">Reference proteome</keyword>
<dbReference type="Proteomes" id="UP001177023">
    <property type="component" value="Unassembled WGS sequence"/>
</dbReference>
<dbReference type="AlphaFoldDB" id="A0AA36GB25"/>
<evidence type="ECO:0000256" key="3">
    <source>
        <dbReference type="ARBA" id="ARBA00035716"/>
    </source>
</evidence>
<reference evidence="4" key="1">
    <citation type="submission" date="2023-06" db="EMBL/GenBank/DDBJ databases">
        <authorList>
            <person name="Delattre M."/>
        </authorList>
    </citation>
    <scope>NUCLEOTIDE SEQUENCE</scope>
    <source>
        <strain evidence="4">AF72</strain>
    </source>
</reference>
<evidence type="ECO:0000313" key="5">
    <source>
        <dbReference type="Proteomes" id="UP001177023"/>
    </source>
</evidence>
<dbReference type="Gene3D" id="3.30.70.1730">
    <property type="match status" value="1"/>
</dbReference>